<accession>A0A6P2G3L1</accession>
<evidence type="ECO:0000313" key="2">
    <source>
        <dbReference type="EMBL" id="MBM2765378.1"/>
    </source>
</evidence>
<evidence type="ECO:0000313" key="4">
    <source>
        <dbReference type="Proteomes" id="UP000494201"/>
    </source>
</evidence>
<feature type="domain" description="Toxin SymE-like" evidence="1">
    <location>
        <begin position="45"/>
        <end position="77"/>
    </location>
</feature>
<reference evidence="3 4" key="1">
    <citation type="submission" date="2019-09" db="EMBL/GenBank/DDBJ databases">
        <authorList>
            <person name="Depoorter E."/>
        </authorList>
    </citation>
    <scope>NUCLEOTIDE SEQUENCE [LARGE SCALE GENOMIC DNA]</scope>
    <source>
        <strain evidence="3">LMG 20980</strain>
    </source>
</reference>
<dbReference type="EMBL" id="JAFCIQ010000002">
    <property type="protein sequence ID" value="MBM2765378.1"/>
    <property type="molecule type" value="Genomic_DNA"/>
</dbReference>
<dbReference type="InterPro" id="IPR014944">
    <property type="entry name" value="Toxin_SymE-like"/>
</dbReference>
<organism evidence="3 4">
    <name type="scientific">Burkholderia anthina</name>
    <dbReference type="NCBI Taxonomy" id="179879"/>
    <lineage>
        <taxon>Bacteria</taxon>
        <taxon>Pseudomonadati</taxon>
        <taxon>Pseudomonadota</taxon>
        <taxon>Betaproteobacteria</taxon>
        <taxon>Burkholderiales</taxon>
        <taxon>Burkholderiaceae</taxon>
        <taxon>Burkholderia</taxon>
        <taxon>Burkholderia cepacia complex</taxon>
    </lineage>
</organism>
<sequence length="111" mass="12277">MADANHSAPPLYEDGFVSVQESFQNRRTPPSIRFDDEAPPVLHLWMKLSSRWIEEAGFAPGQCLRVDVSNRRLVITPLDANLGGDCGSDGRADIDRATGSQQFSTMTEVVR</sequence>
<dbReference type="GO" id="GO:0016788">
    <property type="term" value="F:hydrolase activity, acting on ester bonds"/>
    <property type="evidence" value="ECO:0007669"/>
    <property type="project" value="InterPro"/>
</dbReference>
<dbReference type="AlphaFoldDB" id="A0A6P2G3L1"/>
<name>A0A6P2G3L1_9BURK</name>
<dbReference type="GO" id="GO:0016070">
    <property type="term" value="P:RNA metabolic process"/>
    <property type="evidence" value="ECO:0007669"/>
    <property type="project" value="InterPro"/>
</dbReference>
<evidence type="ECO:0000259" key="1">
    <source>
        <dbReference type="Pfam" id="PF08845"/>
    </source>
</evidence>
<evidence type="ECO:0000313" key="5">
    <source>
        <dbReference type="Proteomes" id="UP000755577"/>
    </source>
</evidence>
<dbReference type="Pfam" id="PF08845">
    <property type="entry name" value="SymE_toxin"/>
    <property type="match status" value="1"/>
</dbReference>
<evidence type="ECO:0000313" key="3">
    <source>
        <dbReference type="EMBL" id="VVU47939.1"/>
    </source>
</evidence>
<dbReference type="EMBL" id="CABVLY010000002">
    <property type="protein sequence ID" value="VVU47939.1"/>
    <property type="molecule type" value="Genomic_DNA"/>
</dbReference>
<keyword evidence="5" id="KW-1185">Reference proteome</keyword>
<dbReference type="GO" id="GO:0005737">
    <property type="term" value="C:cytoplasm"/>
    <property type="evidence" value="ECO:0007669"/>
    <property type="project" value="InterPro"/>
</dbReference>
<reference evidence="2 5" key="2">
    <citation type="submission" date="2021-02" db="EMBL/GenBank/DDBJ databases">
        <title>Draft genome of the type strains Burkholderia anthina DSM16086.</title>
        <authorList>
            <person name="Hertel R."/>
            <person name="Meissner J."/>
            <person name="Poehlein A."/>
            <person name="Daniel R."/>
            <person name="Commichau F.M."/>
        </authorList>
    </citation>
    <scope>NUCLEOTIDE SEQUENCE [LARGE SCALE GENOMIC DNA]</scope>
    <source>
        <strain evidence="2 5">DSM 16086</strain>
    </source>
</reference>
<gene>
    <name evidence="3" type="ORF">BAN20980_00633</name>
    <name evidence="2" type="ORF">JQK92_02960</name>
</gene>
<dbReference type="GO" id="GO:0003723">
    <property type="term" value="F:RNA binding"/>
    <property type="evidence" value="ECO:0007669"/>
    <property type="project" value="InterPro"/>
</dbReference>
<proteinExistence type="predicted"/>
<protein>
    <submittedName>
        <fullName evidence="2">SymE family type I addiction module toxin</fullName>
    </submittedName>
</protein>
<dbReference type="Proteomes" id="UP000494201">
    <property type="component" value="Unassembled WGS sequence"/>
</dbReference>
<dbReference type="Proteomes" id="UP000755577">
    <property type="component" value="Unassembled WGS sequence"/>
</dbReference>